<dbReference type="SUPFAM" id="SSF55729">
    <property type="entry name" value="Acyl-CoA N-acyltransferases (Nat)"/>
    <property type="match status" value="1"/>
</dbReference>
<gene>
    <name evidence="2" type="ORF">C7B77_18935</name>
</gene>
<proteinExistence type="predicted"/>
<dbReference type="InterPro" id="IPR052564">
    <property type="entry name" value="N-acetyltrans/Recomb-assoc"/>
</dbReference>
<dbReference type="Gene3D" id="3.40.630.30">
    <property type="match status" value="1"/>
</dbReference>
<accession>A0A2T1GAA3</accession>
<sequence>MNTIIYRQPQSGDENQISDCLRSSVDLREIADRMPAGVAVWNQICDPLELRDRILSGEKTLVAIWNDLVVGFIIFRSGNHLLLLFVRREFAGQKIGSELFTRCANNLDEITVNSSDAAVGFYQKLGFIQSGYRFCKQGIWATPMKWLNNAAEL</sequence>
<dbReference type="InterPro" id="IPR000182">
    <property type="entry name" value="GNAT_dom"/>
</dbReference>
<name>A0A2T1GAA3_9CYAN</name>
<evidence type="ECO:0000313" key="2">
    <source>
        <dbReference type="EMBL" id="PSB54197.1"/>
    </source>
</evidence>
<dbReference type="OrthoDB" id="88131at2"/>
<organism evidence="2 3">
    <name type="scientific">Chamaesiphon polymorphus CCALA 037</name>
    <dbReference type="NCBI Taxonomy" id="2107692"/>
    <lineage>
        <taxon>Bacteria</taxon>
        <taxon>Bacillati</taxon>
        <taxon>Cyanobacteriota</taxon>
        <taxon>Cyanophyceae</taxon>
        <taxon>Gomontiellales</taxon>
        <taxon>Chamaesiphonaceae</taxon>
        <taxon>Chamaesiphon</taxon>
    </lineage>
</organism>
<dbReference type="RefSeq" id="WP_106308310.1">
    <property type="nucleotide sequence ID" value="NZ_PVWO01000280.1"/>
</dbReference>
<protein>
    <submittedName>
        <fullName evidence="2">GNAT family N-acetyltransferase</fullName>
    </submittedName>
</protein>
<comment type="caution">
    <text evidence="2">The sequence shown here is derived from an EMBL/GenBank/DDBJ whole genome shotgun (WGS) entry which is preliminary data.</text>
</comment>
<evidence type="ECO:0000313" key="3">
    <source>
        <dbReference type="Proteomes" id="UP000238937"/>
    </source>
</evidence>
<dbReference type="EMBL" id="PVWO01000280">
    <property type="protein sequence ID" value="PSB54197.1"/>
    <property type="molecule type" value="Genomic_DNA"/>
</dbReference>
<dbReference type="PROSITE" id="PS51186">
    <property type="entry name" value="GNAT"/>
    <property type="match status" value="1"/>
</dbReference>
<dbReference type="Proteomes" id="UP000238937">
    <property type="component" value="Unassembled WGS sequence"/>
</dbReference>
<dbReference type="GO" id="GO:0016747">
    <property type="term" value="F:acyltransferase activity, transferring groups other than amino-acyl groups"/>
    <property type="evidence" value="ECO:0007669"/>
    <property type="project" value="InterPro"/>
</dbReference>
<dbReference type="Pfam" id="PF13673">
    <property type="entry name" value="Acetyltransf_10"/>
    <property type="match status" value="1"/>
</dbReference>
<evidence type="ECO:0000259" key="1">
    <source>
        <dbReference type="PROSITE" id="PS51186"/>
    </source>
</evidence>
<reference evidence="2 3" key="1">
    <citation type="submission" date="2018-03" db="EMBL/GenBank/DDBJ databases">
        <title>The ancient ancestry and fast evolution of plastids.</title>
        <authorList>
            <person name="Moore K.R."/>
            <person name="Magnabosco C."/>
            <person name="Momper L."/>
            <person name="Gold D.A."/>
            <person name="Bosak T."/>
            <person name="Fournier G.P."/>
        </authorList>
    </citation>
    <scope>NUCLEOTIDE SEQUENCE [LARGE SCALE GENOMIC DNA]</scope>
    <source>
        <strain evidence="2 3">CCALA 037</strain>
    </source>
</reference>
<dbReference type="AlphaFoldDB" id="A0A2T1GAA3"/>
<keyword evidence="3" id="KW-1185">Reference proteome</keyword>
<dbReference type="CDD" id="cd04301">
    <property type="entry name" value="NAT_SF"/>
    <property type="match status" value="1"/>
</dbReference>
<feature type="domain" description="N-acetyltransferase" evidence="1">
    <location>
        <begin position="25"/>
        <end position="149"/>
    </location>
</feature>
<dbReference type="PANTHER" id="PTHR43451">
    <property type="entry name" value="ACETYLTRANSFERASE (GNAT) FAMILY PROTEIN"/>
    <property type="match status" value="1"/>
</dbReference>
<dbReference type="PANTHER" id="PTHR43451:SF1">
    <property type="entry name" value="ACETYLTRANSFERASE"/>
    <property type="match status" value="1"/>
</dbReference>
<dbReference type="InterPro" id="IPR016181">
    <property type="entry name" value="Acyl_CoA_acyltransferase"/>
</dbReference>
<keyword evidence="2" id="KW-0808">Transferase</keyword>